<evidence type="ECO:0000256" key="6">
    <source>
        <dbReference type="ARBA" id="ARBA00022975"/>
    </source>
</evidence>
<dbReference type="GO" id="GO:0009347">
    <property type="term" value="C:aspartate carbamoyltransferase complex"/>
    <property type="evidence" value="ECO:0007669"/>
    <property type="project" value="InterPro"/>
</dbReference>
<name>D5VQM2_METIM</name>
<dbReference type="Pfam" id="PF01948">
    <property type="entry name" value="PyrI"/>
    <property type="match status" value="1"/>
</dbReference>
<evidence type="ECO:0000259" key="9">
    <source>
        <dbReference type="Pfam" id="PF02748"/>
    </source>
</evidence>
<reference evidence="10" key="1">
    <citation type="submission" date="2010-04" db="EMBL/GenBank/DDBJ databases">
        <title>Complete sequence of Methanocaldococcus infernus ME.</title>
        <authorList>
            <consortium name="US DOE Joint Genome Institute"/>
            <person name="Lucas S."/>
            <person name="Copeland A."/>
            <person name="Lapidus A."/>
            <person name="Cheng J.-F."/>
            <person name="Bruce D."/>
            <person name="Goodwin L."/>
            <person name="Pitluck S."/>
            <person name="Munk A.C."/>
            <person name="Detter J.C."/>
            <person name="Han C."/>
            <person name="Tapia R."/>
            <person name="Land M."/>
            <person name="Hauser L."/>
            <person name="Kyrpides N."/>
            <person name="Mikhailova N."/>
            <person name="Sieprawska-Lupa M."/>
            <person name="Whitman W.B."/>
            <person name="Woyke T."/>
        </authorList>
    </citation>
    <scope>NUCLEOTIDE SEQUENCE [LARGE SCALE GENOMIC DNA]</scope>
    <source>
        <strain evidence="10">ME</strain>
    </source>
</reference>
<dbReference type="OrthoDB" id="7000at2157"/>
<evidence type="ECO:0000256" key="5">
    <source>
        <dbReference type="ARBA" id="ARBA00022833"/>
    </source>
</evidence>
<evidence type="ECO:0000313" key="10">
    <source>
        <dbReference type="EMBL" id="ADG12875.1"/>
    </source>
</evidence>
<evidence type="ECO:0000256" key="1">
    <source>
        <dbReference type="ARBA" id="ARBA00002565"/>
    </source>
</evidence>
<dbReference type="PANTHER" id="PTHR35805:SF1">
    <property type="entry name" value="ASPARTATE CARBAMOYLTRANSFERASE REGULATORY CHAIN"/>
    <property type="match status" value="1"/>
</dbReference>
<comment type="subunit">
    <text evidence="7">Contains catalytic and regulatory chains.</text>
</comment>
<dbReference type="GO" id="GO:0046872">
    <property type="term" value="F:metal ion binding"/>
    <property type="evidence" value="ECO:0007669"/>
    <property type="project" value="UniProtKB-KW"/>
</dbReference>
<dbReference type="AlphaFoldDB" id="D5VQM2"/>
<dbReference type="Gene3D" id="2.30.30.20">
    <property type="entry name" value="Aspartate carbamoyltransferase regulatory subunit, C-terminal domain"/>
    <property type="match status" value="1"/>
</dbReference>
<dbReference type="EMBL" id="CP002009">
    <property type="protein sequence ID" value="ADG12875.1"/>
    <property type="molecule type" value="Genomic_DNA"/>
</dbReference>
<dbReference type="GO" id="GO:0006207">
    <property type="term" value="P:'de novo' pyrimidine nucleobase biosynthetic process"/>
    <property type="evidence" value="ECO:0007669"/>
    <property type="project" value="InterPro"/>
</dbReference>
<dbReference type="KEGG" id="mif:Metin_0204"/>
<dbReference type="Gene3D" id="3.30.70.140">
    <property type="entry name" value="Aspartate carbamoyltransferase regulatory subunit, N-terminal domain"/>
    <property type="match status" value="1"/>
</dbReference>
<keyword evidence="11" id="KW-1185">Reference proteome</keyword>
<dbReference type="RefSeq" id="WP_013099621.1">
    <property type="nucleotide sequence ID" value="NC_014122.1"/>
</dbReference>
<dbReference type="InterPro" id="IPR036792">
    <property type="entry name" value="Asp_carbatrfase_reg_C_sf"/>
</dbReference>
<dbReference type="HOGENOM" id="CLU_128576_0_0_2"/>
<feature type="binding site" evidence="7">
    <location>
        <position position="132"/>
    </location>
    <ligand>
        <name>Zn(2+)</name>
        <dbReference type="ChEBI" id="CHEBI:29105"/>
    </ligand>
</feature>
<dbReference type="SUPFAM" id="SSF57825">
    <property type="entry name" value="Aspartate carbamoyltransferase, Regulatory-chain, C-terminal domain"/>
    <property type="match status" value="1"/>
</dbReference>
<dbReference type="GO" id="GO:0006221">
    <property type="term" value="P:pyrimidine nucleotide biosynthetic process"/>
    <property type="evidence" value="ECO:0007669"/>
    <property type="project" value="UniProtKB-UniRule"/>
</dbReference>
<comment type="similarity">
    <text evidence="2 7">Belongs to the PyrI family.</text>
</comment>
<keyword evidence="4 7" id="KW-0479">Metal-binding</keyword>
<keyword evidence="6 7" id="KW-0665">Pyrimidine biosynthesis</keyword>
<dbReference type="PANTHER" id="PTHR35805">
    <property type="entry name" value="ASPARTATE CARBAMOYLTRANSFERASE REGULATORY CHAIN"/>
    <property type="match status" value="1"/>
</dbReference>
<evidence type="ECO:0000256" key="4">
    <source>
        <dbReference type="ARBA" id="ARBA00022723"/>
    </source>
</evidence>
<dbReference type="GO" id="GO:0016740">
    <property type="term" value="F:transferase activity"/>
    <property type="evidence" value="ECO:0007669"/>
    <property type="project" value="UniProtKB-KW"/>
</dbReference>
<dbReference type="eggNOG" id="arCOG04229">
    <property type="taxonomic scope" value="Archaea"/>
</dbReference>
<dbReference type="InterPro" id="IPR002801">
    <property type="entry name" value="Asp_carbamoylTrfase_reg"/>
</dbReference>
<feature type="binding site" evidence="7">
    <location>
        <position position="135"/>
    </location>
    <ligand>
        <name>Zn(2+)</name>
        <dbReference type="ChEBI" id="CHEBI:29105"/>
    </ligand>
</feature>
<comment type="function">
    <text evidence="1 7">Involved in allosteric regulation of aspartate carbamoyltransferase.</text>
</comment>
<evidence type="ECO:0000313" key="11">
    <source>
        <dbReference type="Proteomes" id="UP000002061"/>
    </source>
</evidence>
<comment type="cofactor">
    <cofactor evidence="7">
        <name>Zn(2+)</name>
        <dbReference type="ChEBI" id="CHEBI:29105"/>
    </cofactor>
    <text evidence="7">Binds 1 zinc ion per subunit.</text>
</comment>
<feature type="binding site" evidence="7">
    <location>
        <position position="104"/>
    </location>
    <ligand>
        <name>Zn(2+)</name>
        <dbReference type="ChEBI" id="CHEBI:29105"/>
    </ligand>
</feature>
<dbReference type="InterPro" id="IPR020542">
    <property type="entry name" value="Asp_carbamoyltrfase_reg_C"/>
</dbReference>
<dbReference type="NCBIfam" id="TIGR00240">
    <property type="entry name" value="ATCase_reg"/>
    <property type="match status" value="1"/>
</dbReference>
<dbReference type="Proteomes" id="UP000002061">
    <property type="component" value="Chromosome"/>
</dbReference>
<dbReference type="STRING" id="573063.Metin_0204"/>
<evidence type="ECO:0000256" key="7">
    <source>
        <dbReference type="HAMAP-Rule" id="MF_00002"/>
    </source>
</evidence>
<evidence type="ECO:0000256" key="3">
    <source>
        <dbReference type="ARBA" id="ARBA00021764"/>
    </source>
</evidence>
<proteinExistence type="inferred from homology"/>
<protein>
    <recommendedName>
        <fullName evidence="3 7">Aspartate carbamoyltransferase regulatory chain</fullName>
    </recommendedName>
</protein>
<feature type="domain" description="Aspartate carbamoyltransferase regulatory subunit C-terminal" evidence="9">
    <location>
        <begin position="97"/>
        <end position="141"/>
    </location>
</feature>
<organism evidence="10 11">
    <name type="scientific">Methanocaldococcus infernus (strain DSM 11812 / JCM 15783 / ME)</name>
    <dbReference type="NCBI Taxonomy" id="573063"/>
    <lineage>
        <taxon>Archaea</taxon>
        <taxon>Methanobacteriati</taxon>
        <taxon>Methanobacteriota</taxon>
        <taxon>Methanomada group</taxon>
        <taxon>Methanococci</taxon>
        <taxon>Methanococcales</taxon>
        <taxon>Methanocaldococcaceae</taxon>
        <taxon>Methanocaldococcus</taxon>
    </lineage>
</organism>
<feature type="binding site" evidence="7">
    <location>
        <position position="109"/>
    </location>
    <ligand>
        <name>Zn(2+)</name>
        <dbReference type="ChEBI" id="CHEBI:29105"/>
    </ligand>
</feature>
<dbReference type="SUPFAM" id="SSF54893">
    <property type="entry name" value="Aspartate carbamoyltransferase, Regulatory-chain, N-terminal domain"/>
    <property type="match status" value="1"/>
</dbReference>
<dbReference type="GeneID" id="9131204"/>
<dbReference type="Pfam" id="PF02748">
    <property type="entry name" value="PyrI_C"/>
    <property type="match status" value="1"/>
</dbReference>
<evidence type="ECO:0000256" key="2">
    <source>
        <dbReference type="ARBA" id="ARBA00010498"/>
    </source>
</evidence>
<dbReference type="HAMAP" id="MF_00002">
    <property type="entry name" value="Asp_carb_tr_reg"/>
    <property type="match status" value="1"/>
</dbReference>
<dbReference type="InterPro" id="IPR036793">
    <property type="entry name" value="Asp_carbatrfase_reg_N_sf"/>
</dbReference>
<dbReference type="InterPro" id="IPR020545">
    <property type="entry name" value="Asp_carbamoyltransf_reg_N"/>
</dbReference>
<feature type="domain" description="Aspartate carbamoyltransferase regulatory subunit N-terminal" evidence="8">
    <location>
        <begin position="3"/>
        <end position="91"/>
    </location>
</feature>
<sequence length="145" mass="16706">MELKVRKIKNGVVIDHIDPGKGMMIYKALNLPKDVLVTMAINVPSKKKGRKDILKIENVEIKKEDFDKLSLISPDVTINIIKNGEVVRKLKPQIPKKIEGILKCTNPNCITHYENVKGEFIVESKNPLKIRCYYCERFLNKLIFE</sequence>
<accession>D5VQM2</accession>
<keyword evidence="5 7" id="KW-0862">Zinc</keyword>
<evidence type="ECO:0000259" key="8">
    <source>
        <dbReference type="Pfam" id="PF01948"/>
    </source>
</evidence>
<gene>
    <name evidence="7" type="primary">pyrI</name>
    <name evidence="10" type="ordered locus">Metin_0204</name>
</gene>